<comment type="caution">
    <text evidence="2">The sequence shown here is derived from an EMBL/GenBank/DDBJ whole genome shotgun (WGS) entry which is preliminary data.</text>
</comment>
<name>A0AAD9JRQ1_9ANNE</name>
<dbReference type="InterPro" id="IPR015943">
    <property type="entry name" value="WD40/YVTN_repeat-like_dom_sf"/>
</dbReference>
<evidence type="ECO:0000259" key="1">
    <source>
        <dbReference type="Pfam" id="PF23383"/>
    </source>
</evidence>
<sequence length="101" mass="11313">MPIYFDHKCQVPYPGQHTDLQWHKTAPLLAAASFSEASSGSVIIYQDEGEPLQESLTRKTHSATAIQWHPKKMILAMGWETGEITIRNEQDGETHNGPIDP</sequence>
<dbReference type="InterPro" id="IPR056154">
    <property type="entry name" value="Beta-prop_IFT140_1st"/>
</dbReference>
<dbReference type="AlphaFoldDB" id="A0AAD9JRQ1"/>
<feature type="domain" description="IFT140 first beta-propeller" evidence="1">
    <location>
        <begin position="3"/>
        <end position="97"/>
    </location>
</feature>
<gene>
    <name evidence="2" type="ORF">LSH36_179g04002</name>
</gene>
<evidence type="ECO:0000313" key="2">
    <source>
        <dbReference type="EMBL" id="KAK2157996.1"/>
    </source>
</evidence>
<dbReference type="Gene3D" id="2.130.10.10">
    <property type="entry name" value="YVTN repeat-like/Quinoprotein amine dehydrogenase"/>
    <property type="match status" value="1"/>
</dbReference>
<dbReference type="EMBL" id="JAODUP010000179">
    <property type="protein sequence ID" value="KAK2157996.1"/>
    <property type="molecule type" value="Genomic_DNA"/>
</dbReference>
<protein>
    <recommendedName>
        <fullName evidence="1">IFT140 first beta-propeller domain-containing protein</fullName>
    </recommendedName>
</protein>
<proteinExistence type="predicted"/>
<organism evidence="2 3">
    <name type="scientific">Paralvinella palmiformis</name>
    <dbReference type="NCBI Taxonomy" id="53620"/>
    <lineage>
        <taxon>Eukaryota</taxon>
        <taxon>Metazoa</taxon>
        <taxon>Spiralia</taxon>
        <taxon>Lophotrochozoa</taxon>
        <taxon>Annelida</taxon>
        <taxon>Polychaeta</taxon>
        <taxon>Sedentaria</taxon>
        <taxon>Canalipalpata</taxon>
        <taxon>Terebellida</taxon>
        <taxon>Terebelliformia</taxon>
        <taxon>Alvinellidae</taxon>
        <taxon>Paralvinella</taxon>
    </lineage>
</organism>
<dbReference type="Pfam" id="PF23383">
    <property type="entry name" value="Beta-prop_IFT140_1st"/>
    <property type="match status" value="1"/>
</dbReference>
<reference evidence="2" key="1">
    <citation type="journal article" date="2023" name="Mol. Biol. Evol.">
        <title>Third-Generation Sequencing Reveals the Adaptive Role of the Epigenome in Three Deep-Sea Polychaetes.</title>
        <authorList>
            <person name="Perez M."/>
            <person name="Aroh O."/>
            <person name="Sun Y."/>
            <person name="Lan Y."/>
            <person name="Juniper S.K."/>
            <person name="Young C.R."/>
            <person name="Angers B."/>
            <person name="Qian P.Y."/>
        </authorList>
    </citation>
    <scope>NUCLEOTIDE SEQUENCE</scope>
    <source>
        <strain evidence="2">P08H-3</strain>
    </source>
</reference>
<dbReference type="SUPFAM" id="SSF50978">
    <property type="entry name" value="WD40 repeat-like"/>
    <property type="match status" value="1"/>
</dbReference>
<evidence type="ECO:0000313" key="3">
    <source>
        <dbReference type="Proteomes" id="UP001208570"/>
    </source>
</evidence>
<keyword evidence="3" id="KW-1185">Reference proteome</keyword>
<accession>A0AAD9JRQ1</accession>
<dbReference type="InterPro" id="IPR036322">
    <property type="entry name" value="WD40_repeat_dom_sf"/>
</dbReference>
<dbReference type="Proteomes" id="UP001208570">
    <property type="component" value="Unassembled WGS sequence"/>
</dbReference>